<comment type="subcellular location">
    <subcellularLocation>
        <location evidence="1">Cell membrane</location>
        <topology evidence="1">Multi-pass membrane protein</topology>
    </subcellularLocation>
</comment>
<dbReference type="NCBIfam" id="TIGR00361">
    <property type="entry name" value="ComEC_Rec2"/>
    <property type="match status" value="1"/>
</dbReference>
<dbReference type="OrthoDB" id="9761531at2"/>
<dbReference type="InterPro" id="IPR036866">
    <property type="entry name" value="RibonucZ/Hydroxyglut_hydro"/>
</dbReference>
<dbReference type="RefSeq" id="WP_113658440.1">
    <property type="nucleotide sequence ID" value="NZ_KZ845665.1"/>
</dbReference>
<accession>A0A364K696</accession>
<dbReference type="PANTHER" id="PTHR30619">
    <property type="entry name" value="DNA INTERNALIZATION/COMPETENCE PROTEIN COMEC/REC2"/>
    <property type="match status" value="1"/>
</dbReference>
<keyword evidence="3 6" id="KW-0812">Transmembrane</keyword>
<evidence type="ECO:0000256" key="1">
    <source>
        <dbReference type="ARBA" id="ARBA00004651"/>
    </source>
</evidence>
<evidence type="ECO:0000256" key="2">
    <source>
        <dbReference type="ARBA" id="ARBA00022475"/>
    </source>
</evidence>
<dbReference type="InterPro" id="IPR052159">
    <property type="entry name" value="Competence_DNA_uptake"/>
</dbReference>
<feature type="transmembrane region" description="Helical" evidence="6">
    <location>
        <begin position="27"/>
        <end position="45"/>
    </location>
</feature>
<dbReference type="AlphaFoldDB" id="A0A364K696"/>
<keyword evidence="2" id="KW-1003">Cell membrane</keyword>
<dbReference type="NCBIfam" id="TIGR00360">
    <property type="entry name" value="ComEC_N-term"/>
    <property type="match status" value="1"/>
</dbReference>
<feature type="transmembrane region" description="Helical" evidence="6">
    <location>
        <begin position="354"/>
        <end position="373"/>
    </location>
</feature>
<feature type="transmembrane region" description="Helical" evidence="6">
    <location>
        <begin position="259"/>
        <end position="278"/>
    </location>
</feature>
<evidence type="ECO:0000256" key="4">
    <source>
        <dbReference type="ARBA" id="ARBA00022989"/>
    </source>
</evidence>
<dbReference type="InterPro" id="IPR004477">
    <property type="entry name" value="ComEC_N"/>
</dbReference>
<evidence type="ECO:0000256" key="6">
    <source>
        <dbReference type="SAM" id="Phobius"/>
    </source>
</evidence>
<dbReference type="SMART" id="SM00849">
    <property type="entry name" value="Lactamase_B"/>
    <property type="match status" value="1"/>
</dbReference>
<dbReference type="GO" id="GO:0005886">
    <property type="term" value="C:plasma membrane"/>
    <property type="evidence" value="ECO:0007669"/>
    <property type="project" value="UniProtKB-SubCell"/>
</dbReference>
<dbReference type="EMBL" id="QJKK01000003">
    <property type="protein sequence ID" value="RAL25826.1"/>
    <property type="molecule type" value="Genomic_DNA"/>
</dbReference>
<evidence type="ECO:0000256" key="5">
    <source>
        <dbReference type="ARBA" id="ARBA00023136"/>
    </source>
</evidence>
<name>A0A364K696_9BACL</name>
<dbReference type="Proteomes" id="UP000251213">
    <property type="component" value="Unassembled WGS sequence"/>
</dbReference>
<gene>
    <name evidence="8" type="ORF">DL897_07050</name>
</gene>
<keyword evidence="5 6" id="KW-0472">Membrane</keyword>
<feature type="domain" description="Metallo-beta-lactamase" evidence="7">
    <location>
        <begin position="541"/>
        <end position="756"/>
    </location>
</feature>
<feature type="transmembrane region" description="Helical" evidence="6">
    <location>
        <begin position="331"/>
        <end position="348"/>
    </location>
</feature>
<dbReference type="Pfam" id="PF00753">
    <property type="entry name" value="Lactamase_B"/>
    <property type="match status" value="1"/>
</dbReference>
<dbReference type="PANTHER" id="PTHR30619:SF1">
    <property type="entry name" value="RECOMBINATION PROTEIN 2"/>
    <property type="match status" value="1"/>
</dbReference>
<evidence type="ECO:0000259" key="7">
    <source>
        <dbReference type="SMART" id="SM00849"/>
    </source>
</evidence>
<dbReference type="SUPFAM" id="SSF56281">
    <property type="entry name" value="Metallo-hydrolase/oxidoreductase"/>
    <property type="match status" value="1"/>
</dbReference>
<feature type="transmembrane region" description="Helical" evidence="6">
    <location>
        <begin position="411"/>
        <end position="436"/>
    </location>
</feature>
<feature type="transmembrane region" description="Helical" evidence="6">
    <location>
        <begin position="51"/>
        <end position="69"/>
    </location>
</feature>
<keyword evidence="9" id="KW-1185">Reference proteome</keyword>
<sequence length="802" mass="91438">MHRPLVWIAGGILSGIVLADMVGKHIWIYMGICIIVLLVGIWQYLYQNKGLLLLLLFCGIFIGASRLGYVEAKNQSSFDSIFLSKMPIWAMVTGKIINDPVIDGDRILLEMKVRRLIYQQKVWMIPDEKIKVTLYLRSKLAWKKSHLLKRSSQIRLPLQMTKPISVRNPGGFDYSIYLHRQFIHWTGIGSFTEETQMIPSSQWDLWRWLDQVRYKLAQQIDLLYPESHAGLLRGMLLGERQRVDPVLEEQYATLGLTHILSISGLHIGIIVTSLYIILKGIGLTREKAAGVILGILPLYVILTGAGAPVLRAAIMAGLVLLAIILRYTRDVLSFLSFALIIQCIWNPYQVFEVGFQLTYIITAALIIGVEPLTDKLTGLPKWLSQALAVTLIAQVASFPLIIYYFSEFSFISFLANLLLVPVLSLVIPLTMLSMVFSVVSEGLGWIFAQIVSGMLGISTWMINGLSEWTWTKLTWTPPSWIWILLYSGMVVYLWIAWVGDLFFRRRHQIIASISLVLLLIYAYYSPAWLRKTRMTFLDVGQGDTMVLETAKGKVIVVDGGGKTDRKTEDWQRRRKEMDMGKQVVVPFLKYRGIKQIDLLVLTHGDGDHIGGVTSIVNRFPVKKVIRNPHPPKVGMEQKLINLLRQKDIPIYIAPLGSKWEVEKGISWYFLHPDQQDLLGDQRETNNDSVVFLMSIYQHQIMMTGDIEKQAEQRILSHYNLPTVPILKVAHHGSDTSTTQAWLKQLSPKDAIISVGRDNRYGHPSPKVLQRLRERKIRIWRTDQHGAVTIVFSPMYYQIETVH</sequence>
<reference evidence="8 9" key="1">
    <citation type="submission" date="2018-06" db="EMBL/GenBank/DDBJ databases">
        <title>Thermoflavimicrobium daqus sp. nov., a thermophilic microbe isolated from Moutai-flavour Daqu.</title>
        <authorList>
            <person name="Wang X."/>
            <person name="Zhou H."/>
        </authorList>
    </citation>
    <scope>NUCLEOTIDE SEQUENCE [LARGE SCALE GENOMIC DNA]</scope>
    <source>
        <strain evidence="8 9">FBKL4.011</strain>
    </source>
</reference>
<evidence type="ECO:0000256" key="3">
    <source>
        <dbReference type="ARBA" id="ARBA00022692"/>
    </source>
</evidence>
<comment type="caution">
    <text evidence="8">The sequence shown here is derived from an EMBL/GenBank/DDBJ whole genome shotgun (WGS) entry which is preliminary data.</text>
</comment>
<feature type="transmembrane region" description="Helical" evidence="6">
    <location>
        <begin position="6"/>
        <end position="22"/>
    </location>
</feature>
<dbReference type="InterPro" id="IPR025405">
    <property type="entry name" value="DUF4131"/>
</dbReference>
<organism evidence="8 9">
    <name type="scientific">Thermoflavimicrobium daqui</name>
    <dbReference type="NCBI Taxonomy" id="2137476"/>
    <lineage>
        <taxon>Bacteria</taxon>
        <taxon>Bacillati</taxon>
        <taxon>Bacillota</taxon>
        <taxon>Bacilli</taxon>
        <taxon>Bacillales</taxon>
        <taxon>Thermoactinomycetaceae</taxon>
        <taxon>Thermoflavimicrobium</taxon>
    </lineage>
</organism>
<feature type="transmembrane region" description="Helical" evidence="6">
    <location>
        <begin position="443"/>
        <end position="462"/>
    </location>
</feature>
<reference evidence="8 9" key="2">
    <citation type="submission" date="2018-06" db="EMBL/GenBank/DDBJ databases">
        <authorList>
            <person name="Zhirakovskaya E."/>
        </authorList>
    </citation>
    <scope>NUCLEOTIDE SEQUENCE [LARGE SCALE GENOMIC DNA]</scope>
    <source>
        <strain evidence="8 9">FBKL4.011</strain>
    </source>
</reference>
<feature type="transmembrane region" description="Helical" evidence="6">
    <location>
        <begin position="298"/>
        <end position="324"/>
    </location>
</feature>
<dbReference type="GO" id="GO:0030420">
    <property type="term" value="P:establishment of competence for transformation"/>
    <property type="evidence" value="ECO:0007669"/>
    <property type="project" value="InterPro"/>
</dbReference>
<feature type="transmembrane region" description="Helical" evidence="6">
    <location>
        <begin position="510"/>
        <end position="529"/>
    </location>
</feature>
<dbReference type="Gene3D" id="3.60.15.10">
    <property type="entry name" value="Ribonuclease Z/Hydroxyacylglutathione hydrolase-like"/>
    <property type="match status" value="1"/>
</dbReference>
<dbReference type="InterPro" id="IPR001279">
    <property type="entry name" value="Metallo-B-lactamas"/>
</dbReference>
<evidence type="ECO:0000313" key="9">
    <source>
        <dbReference type="Proteomes" id="UP000251213"/>
    </source>
</evidence>
<dbReference type="CDD" id="cd07731">
    <property type="entry name" value="ComA-like_MBL-fold"/>
    <property type="match status" value="1"/>
</dbReference>
<proteinExistence type="predicted"/>
<dbReference type="InterPro" id="IPR035681">
    <property type="entry name" value="ComA-like_MBL"/>
</dbReference>
<dbReference type="InterPro" id="IPR004797">
    <property type="entry name" value="Competence_ComEC/Rec2"/>
</dbReference>
<feature type="transmembrane region" description="Helical" evidence="6">
    <location>
        <begin position="385"/>
        <end position="405"/>
    </location>
</feature>
<keyword evidence="4 6" id="KW-1133">Transmembrane helix</keyword>
<dbReference type="Pfam" id="PF13567">
    <property type="entry name" value="DUF4131"/>
    <property type="match status" value="1"/>
</dbReference>
<evidence type="ECO:0000313" key="8">
    <source>
        <dbReference type="EMBL" id="RAL25826.1"/>
    </source>
</evidence>
<feature type="transmembrane region" description="Helical" evidence="6">
    <location>
        <begin position="482"/>
        <end position="503"/>
    </location>
</feature>
<dbReference type="Pfam" id="PF03772">
    <property type="entry name" value="Competence"/>
    <property type="match status" value="1"/>
</dbReference>
<protein>
    <submittedName>
        <fullName evidence="8">DNA internalization-related competence protein ComEC/Rec2</fullName>
    </submittedName>
</protein>